<dbReference type="RefSeq" id="WP_344454114.1">
    <property type="nucleotide sequence ID" value="NZ_BAAATZ010000025.1"/>
</dbReference>
<feature type="signal peptide" evidence="1">
    <location>
        <begin position="1"/>
        <end position="28"/>
    </location>
</feature>
<organism evidence="2 3">
    <name type="scientific">Actinocorallia aurantiaca</name>
    <dbReference type="NCBI Taxonomy" id="46204"/>
    <lineage>
        <taxon>Bacteria</taxon>
        <taxon>Bacillati</taxon>
        <taxon>Actinomycetota</taxon>
        <taxon>Actinomycetes</taxon>
        <taxon>Streptosporangiales</taxon>
        <taxon>Thermomonosporaceae</taxon>
        <taxon>Actinocorallia</taxon>
    </lineage>
</organism>
<keyword evidence="1" id="KW-0732">Signal</keyword>
<keyword evidence="3" id="KW-1185">Reference proteome</keyword>
<gene>
    <name evidence="2" type="ORF">GCM10010439_53820</name>
</gene>
<dbReference type="Proteomes" id="UP001501842">
    <property type="component" value="Unassembled WGS sequence"/>
</dbReference>
<feature type="chain" id="PRO_5046686877" evidence="1">
    <location>
        <begin position="29"/>
        <end position="132"/>
    </location>
</feature>
<evidence type="ECO:0000313" key="2">
    <source>
        <dbReference type="EMBL" id="GAA2733544.1"/>
    </source>
</evidence>
<accession>A0ABN3UIR2</accession>
<sequence>MRAKTRMLAFSAVATAVIVPLSALPAHAETYVYKNSTQVAGNYAGVVFYPYGDNFKVWNNVAGGRAFVSWNYKDIDDSWKNVGTVFHDQSPRVINVEMVEGRQIYFKVTWTDEYNIAPASPIVYFRTGGANP</sequence>
<protein>
    <submittedName>
        <fullName evidence="2">Uncharacterized protein</fullName>
    </submittedName>
</protein>
<evidence type="ECO:0000256" key="1">
    <source>
        <dbReference type="SAM" id="SignalP"/>
    </source>
</evidence>
<evidence type="ECO:0000313" key="3">
    <source>
        <dbReference type="Proteomes" id="UP001501842"/>
    </source>
</evidence>
<dbReference type="EMBL" id="BAAATZ010000025">
    <property type="protein sequence ID" value="GAA2733544.1"/>
    <property type="molecule type" value="Genomic_DNA"/>
</dbReference>
<reference evidence="2 3" key="1">
    <citation type="journal article" date="2019" name="Int. J. Syst. Evol. Microbiol.">
        <title>The Global Catalogue of Microorganisms (GCM) 10K type strain sequencing project: providing services to taxonomists for standard genome sequencing and annotation.</title>
        <authorList>
            <consortium name="The Broad Institute Genomics Platform"/>
            <consortium name="The Broad Institute Genome Sequencing Center for Infectious Disease"/>
            <person name="Wu L."/>
            <person name="Ma J."/>
        </authorList>
    </citation>
    <scope>NUCLEOTIDE SEQUENCE [LARGE SCALE GENOMIC DNA]</scope>
    <source>
        <strain evidence="2 3">JCM 8201</strain>
    </source>
</reference>
<comment type="caution">
    <text evidence="2">The sequence shown here is derived from an EMBL/GenBank/DDBJ whole genome shotgun (WGS) entry which is preliminary data.</text>
</comment>
<name>A0ABN3UIR2_9ACTN</name>
<proteinExistence type="predicted"/>